<dbReference type="Proteomes" id="UP000697927">
    <property type="component" value="Unassembled WGS sequence"/>
</dbReference>
<gene>
    <name evidence="8" type="ORF">E2L00_17770</name>
</gene>
<accession>A0ABX0VSU0</accession>
<organism evidence="8 9">
    <name type="scientific">Cedecea colo</name>
    <dbReference type="NCBI Taxonomy" id="2552946"/>
    <lineage>
        <taxon>Bacteria</taxon>
        <taxon>Pseudomonadati</taxon>
        <taxon>Pseudomonadota</taxon>
        <taxon>Gammaproteobacteria</taxon>
        <taxon>Enterobacterales</taxon>
        <taxon>Enterobacteriaceae</taxon>
        <taxon>Cedecea</taxon>
    </lineage>
</organism>
<evidence type="ECO:0000259" key="5">
    <source>
        <dbReference type="Pfam" id="PF00669"/>
    </source>
</evidence>
<dbReference type="Pfam" id="PF12445">
    <property type="entry name" value="FliC"/>
    <property type="match status" value="1"/>
</dbReference>
<dbReference type="PANTHER" id="PTHR42792:SF2">
    <property type="entry name" value="FLAGELLIN"/>
    <property type="match status" value="1"/>
</dbReference>
<keyword evidence="9" id="KW-1185">Reference proteome</keyword>
<evidence type="ECO:0000313" key="9">
    <source>
        <dbReference type="Proteomes" id="UP000697927"/>
    </source>
</evidence>
<dbReference type="InterPro" id="IPR046358">
    <property type="entry name" value="Flagellin_C"/>
</dbReference>
<dbReference type="Pfam" id="PF00669">
    <property type="entry name" value="Flagellin_N"/>
    <property type="match status" value="1"/>
</dbReference>
<comment type="caution">
    <text evidence="8">The sequence shown here is derived from an EMBL/GenBank/DDBJ whole genome shotgun (WGS) entry which is preliminary data.</text>
</comment>
<evidence type="ECO:0000259" key="7">
    <source>
        <dbReference type="Pfam" id="PF12445"/>
    </source>
</evidence>
<sequence>MAQVINTNSLSLITQNNINKNQSAMSTAIERLSSGLRINSAKDDAAGQAIANRFTSNIKGLTQAARNANDGISAAQTTEGALSEINNNLQRVRELTVQATTGTNSESDLDSIQDEIKSRLDEIDRVSGQTTFNGVNVLAKDGSMKIQVGANDGETITIDLKKIDSSTLGLNSFNVNGKGEVANTAATTDDLKLAGYKAGTTDSSGVTAYTNEKGNAAAKASDVLAQITNGSTIDFTGTANGLDVAATTKYKYDSATKSYSFDASGVDTAKALSVINPGAGDVSKATVTIGTEKQDVNIAQDGTITAADDNAKLYLDKQGNLTKTNAGGVTEAKWDGLVSNTNQDTGAAVDTKIEVTSGAASGMKVEYAGNYASVPVSTSDIKTADGFNASVKIGSGAAQDIKVDDSGKITDTTGTAMYFKADGTLTTDANDGSGTDYDAATLGTLAANSQGSKLTVTTGTDAGKIYDNAGNGADYTAEKTLVEIKDAHISADSMAAITDGKGFTATIASVDADGNPVRDTDNNPITTAYEVAAGAGGKVTGEINGVDDTILYVGDNGAFTGTSTKTLYAQSNGAITNDTGGTIYETADGKLTTEATTASESTADPLKALDDAISQIDKFRSSLGAVQNRLDSAVTNLNNTTTNLSEAQSRIQDADYATEVSNMSKAQIIQQAGNSVLAKANQVPQQILSLLQG</sequence>
<keyword evidence="3 4" id="KW-0975">Bacterial flagellum</keyword>
<evidence type="ECO:0000256" key="2">
    <source>
        <dbReference type="ARBA" id="ARBA00022525"/>
    </source>
</evidence>
<feature type="domain" description="Flagellin H7-serospecific" evidence="7">
    <location>
        <begin position="447"/>
        <end position="597"/>
    </location>
</feature>
<dbReference type="Gene3D" id="2.30.220.10">
    <property type="entry name" value="f41 fragment of flagellin, C-terminal domain"/>
    <property type="match status" value="1"/>
</dbReference>
<dbReference type="Gene3D" id="1.20.1330.10">
    <property type="entry name" value="f41 fragment of flagellin, N-terminal domain"/>
    <property type="match status" value="2"/>
</dbReference>
<name>A0ABX0VSU0_9ENTR</name>
<dbReference type="InterPro" id="IPR001029">
    <property type="entry name" value="Flagellin_N"/>
</dbReference>
<comment type="similarity">
    <text evidence="1 4">Belongs to the bacterial flagellin family.</text>
</comment>
<dbReference type="RefSeq" id="WP_167613969.1">
    <property type="nucleotide sequence ID" value="NZ_SOYS01000009.1"/>
</dbReference>
<dbReference type="Gene3D" id="2.170.280.10">
    <property type="entry name" value="f41 fragment of flagellin, middle domain"/>
    <property type="match status" value="1"/>
</dbReference>
<dbReference type="InterPro" id="IPR032826">
    <property type="entry name" value="FliC_H7"/>
</dbReference>
<dbReference type="SUPFAM" id="SSF64518">
    <property type="entry name" value="Phase 1 flagellin"/>
    <property type="match status" value="2"/>
</dbReference>
<dbReference type="PRINTS" id="PR00207">
    <property type="entry name" value="FLAGELLIN"/>
</dbReference>
<dbReference type="EMBL" id="SOYS01000009">
    <property type="protein sequence ID" value="NIY49300.1"/>
    <property type="molecule type" value="Genomic_DNA"/>
</dbReference>
<dbReference type="Pfam" id="PF00700">
    <property type="entry name" value="Flagellin_C"/>
    <property type="match status" value="1"/>
</dbReference>
<keyword evidence="8" id="KW-0969">Cilium</keyword>
<dbReference type="PANTHER" id="PTHR42792">
    <property type="entry name" value="FLAGELLIN"/>
    <property type="match status" value="1"/>
</dbReference>
<comment type="function">
    <text evidence="4">Flagellin is the subunit protein which polymerizes to form the filaments of bacterial flagella.</text>
</comment>
<reference evidence="8 9" key="1">
    <citation type="journal article" date="2020" name="Microorganisms">
        <title>Polyphasic Characterisation of Cedecea colo sp. nov., a New Enteric Bacterium Isolated from the Koala Hindgut.</title>
        <authorList>
            <person name="Boath J.M."/>
            <person name="Dakhal S."/>
            <person name="Van T.T.H."/>
            <person name="Moore R.J."/>
            <person name="Dekiwadia C."/>
            <person name="Macreadie I.G."/>
        </authorList>
    </citation>
    <scope>NUCLEOTIDE SEQUENCE [LARGE SCALE GENOMIC DNA]</scope>
    <source>
        <strain evidence="8 9">ZA</strain>
    </source>
</reference>
<feature type="domain" description="Flagellin C-terminal" evidence="6">
    <location>
        <begin position="606"/>
        <end position="691"/>
    </location>
</feature>
<evidence type="ECO:0000313" key="8">
    <source>
        <dbReference type="EMBL" id="NIY49300.1"/>
    </source>
</evidence>
<dbReference type="InterPro" id="IPR001492">
    <property type="entry name" value="Flagellin"/>
</dbReference>
<evidence type="ECO:0000256" key="3">
    <source>
        <dbReference type="ARBA" id="ARBA00023143"/>
    </source>
</evidence>
<comment type="subcellular location">
    <subcellularLocation>
        <location evidence="4">Secreted</location>
    </subcellularLocation>
    <subcellularLocation>
        <location evidence="4">Bacterial flagellum</location>
    </subcellularLocation>
</comment>
<evidence type="ECO:0000259" key="6">
    <source>
        <dbReference type="Pfam" id="PF00700"/>
    </source>
</evidence>
<keyword evidence="8" id="KW-0966">Cell projection</keyword>
<keyword evidence="2 4" id="KW-0964">Secreted</keyword>
<feature type="domain" description="Flagellin N-terminal" evidence="5">
    <location>
        <begin position="5"/>
        <end position="140"/>
    </location>
</feature>
<protein>
    <recommendedName>
        <fullName evidence="4">Flagellin</fullName>
    </recommendedName>
</protein>
<keyword evidence="8" id="KW-0282">Flagellum</keyword>
<dbReference type="Gene3D" id="6.10.280.190">
    <property type="match status" value="1"/>
</dbReference>
<evidence type="ECO:0000256" key="1">
    <source>
        <dbReference type="ARBA" id="ARBA00005709"/>
    </source>
</evidence>
<proteinExistence type="inferred from homology"/>
<evidence type="ECO:0000256" key="4">
    <source>
        <dbReference type="RuleBase" id="RU362073"/>
    </source>
</evidence>